<evidence type="ECO:0000313" key="5">
    <source>
        <dbReference type="Proteomes" id="UP001161247"/>
    </source>
</evidence>
<evidence type="ECO:0000256" key="2">
    <source>
        <dbReference type="ARBA" id="ARBA00007865"/>
    </source>
</evidence>
<proteinExistence type="inferred from homology"/>
<dbReference type="PANTHER" id="PTHR31118">
    <property type="entry name" value="CYCLASE-LIKE PROTEIN 2"/>
    <property type="match status" value="1"/>
</dbReference>
<dbReference type="PANTHER" id="PTHR31118:SF12">
    <property type="entry name" value="CYCLASE-LIKE PROTEIN 2"/>
    <property type="match status" value="1"/>
</dbReference>
<accession>A0AAV1DCL6</accession>
<keyword evidence="3" id="KW-0964">Secreted</keyword>
<evidence type="ECO:0000313" key="4">
    <source>
        <dbReference type="EMBL" id="CAI9104623.1"/>
    </source>
</evidence>
<dbReference type="Proteomes" id="UP001161247">
    <property type="component" value="Chromosome 4"/>
</dbReference>
<dbReference type="EMBL" id="OX459121">
    <property type="protein sequence ID" value="CAI9104623.1"/>
    <property type="molecule type" value="Genomic_DNA"/>
</dbReference>
<dbReference type="GO" id="GO:0004061">
    <property type="term" value="F:arylformamidase activity"/>
    <property type="evidence" value="ECO:0007669"/>
    <property type="project" value="InterPro"/>
</dbReference>
<protein>
    <submittedName>
        <fullName evidence="4">OLC1v1003329C1</fullName>
    </submittedName>
</protein>
<organism evidence="4 5">
    <name type="scientific">Oldenlandia corymbosa var. corymbosa</name>
    <dbReference type="NCBI Taxonomy" id="529605"/>
    <lineage>
        <taxon>Eukaryota</taxon>
        <taxon>Viridiplantae</taxon>
        <taxon>Streptophyta</taxon>
        <taxon>Embryophyta</taxon>
        <taxon>Tracheophyta</taxon>
        <taxon>Spermatophyta</taxon>
        <taxon>Magnoliopsida</taxon>
        <taxon>eudicotyledons</taxon>
        <taxon>Gunneridae</taxon>
        <taxon>Pentapetalae</taxon>
        <taxon>asterids</taxon>
        <taxon>lamiids</taxon>
        <taxon>Gentianales</taxon>
        <taxon>Rubiaceae</taxon>
        <taxon>Rubioideae</taxon>
        <taxon>Spermacoceae</taxon>
        <taxon>Hedyotis-Oldenlandia complex</taxon>
        <taxon>Oldenlandia</taxon>
    </lineage>
</organism>
<dbReference type="AlphaFoldDB" id="A0AAV1DCL6"/>
<dbReference type="GO" id="GO:0019441">
    <property type="term" value="P:L-tryptophan catabolic process to kynurenine"/>
    <property type="evidence" value="ECO:0007669"/>
    <property type="project" value="InterPro"/>
</dbReference>
<evidence type="ECO:0000256" key="3">
    <source>
        <dbReference type="ARBA" id="ARBA00022530"/>
    </source>
</evidence>
<sequence length="250" mass="27591">MVMTKKSPTRTALVFVVVAAVSQLFVAGLAKKTPRFPPAVPPERFGEGSIKDISLVVKNRDNASVIPELIGNYYGEMVTGYIKMQTHAGTHLVSHGYISPDSYTVDQLDFRTLVGPVLVVDIPEAIQRITADVLQSLNLPVGLKRVIFRTTNTIQKFIEKPFNPNYTGLTPDAATWLAQNTAIEFVGNDYVSVAVDDQRTEVYENLFAKPKMVAVEGLLLNDINPGEYTVYCFPLRLEAESSPARCILVQ</sequence>
<keyword evidence="5" id="KW-1185">Reference proteome</keyword>
<dbReference type="InterPro" id="IPR037175">
    <property type="entry name" value="KFase_sf"/>
</dbReference>
<dbReference type="Pfam" id="PF04199">
    <property type="entry name" value="Cyclase"/>
    <property type="match status" value="1"/>
</dbReference>
<dbReference type="InterPro" id="IPR007325">
    <property type="entry name" value="KFase/CYL"/>
</dbReference>
<comment type="similarity">
    <text evidence="2">Belongs to the Cyclase 1 superfamily.</text>
</comment>
<keyword evidence="3" id="KW-0272">Extracellular matrix</keyword>
<comment type="subcellular location">
    <subcellularLocation>
        <location evidence="1">Secreted</location>
        <location evidence="1">Extracellular space</location>
        <location evidence="1">Extracellular matrix</location>
    </subcellularLocation>
</comment>
<name>A0AAV1DCL6_OLDCO</name>
<dbReference type="SUPFAM" id="SSF102198">
    <property type="entry name" value="Putative cyclase"/>
    <property type="match status" value="1"/>
</dbReference>
<reference evidence="4" key="1">
    <citation type="submission" date="2023-03" db="EMBL/GenBank/DDBJ databases">
        <authorList>
            <person name="Julca I."/>
        </authorList>
    </citation>
    <scope>NUCLEOTIDE SEQUENCE</scope>
</reference>
<gene>
    <name evidence="4" type="ORF">OLC1_LOCUS13518</name>
</gene>
<evidence type="ECO:0000256" key="1">
    <source>
        <dbReference type="ARBA" id="ARBA00004498"/>
    </source>
</evidence>
<dbReference type="Gene3D" id="3.50.30.50">
    <property type="entry name" value="Putative cyclase"/>
    <property type="match status" value="1"/>
</dbReference>